<feature type="region of interest" description="Disordered" evidence="1">
    <location>
        <begin position="1"/>
        <end position="32"/>
    </location>
</feature>
<gene>
    <name evidence="2" type="ORF">DAT39_013837</name>
</gene>
<dbReference type="OrthoDB" id="10038993at2759"/>
<feature type="compositionally biased region" description="Low complexity" evidence="1">
    <location>
        <begin position="10"/>
        <end position="32"/>
    </location>
</feature>
<reference evidence="2" key="1">
    <citation type="submission" date="2020-07" db="EMBL/GenBank/DDBJ databases">
        <title>Clarias magur genome sequencing, assembly and annotation.</title>
        <authorList>
            <person name="Kushwaha B."/>
            <person name="Kumar R."/>
            <person name="Das P."/>
            <person name="Joshi C.G."/>
            <person name="Kumar D."/>
            <person name="Nagpure N.S."/>
            <person name="Pandey M."/>
            <person name="Agarwal S."/>
            <person name="Srivastava S."/>
            <person name="Singh M."/>
            <person name="Sahoo L."/>
            <person name="Jayasankar P."/>
            <person name="Meher P.K."/>
            <person name="Koringa P.G."/>
            <person name="Iquebal M.A."/>
            <person name="Das S.P."/>
            <person name="Bit A."/>
            <person name="Patnaik S."/>
            <person name="Patel N."/>
            <person name="Shah T.M."/>
            <person name="Hinsu A."/>
            <person name="Jena J.K."/>
        </authorList>
    </citation>
    <scope>NUCLEOTIDE SEQUENCE</scope>
    <source>
        <strain evidence="2">CIFAMagur01</strain>
        <tissue evidence="2">Testis</tissue>
    </source>
</reference>
<evidence type="ECO:0000256" key="1">
    <source>
        <dbReference type="SAM" id="MobiDB-lite"/>
    </source>
</evidence>
<dbReference type="AlphaFoldDB" id="A0A8J4XCU7"/>
<evidence type="ECO:0000313" key="2">
    <source>
        <dbReference type="EMBL" id="KAF5896460.1"/>
    </source>
</evidence>
<comment type="caution">
    <text evidence="2">The sequence shown here is derived from an EMBL/GenBank/DDBJ whole genome shotgun (WGS) entry which is preliminary data.</text>
</comment>
<dbReference type="EMBL" id="QNUK01000275">
    <property type="protein sequence ID" value="KAF5896460.1"/>
    <property type="molecule type" value="Genomic_DNA"/>
</dbReference>
<evidence type="ECO:0000313" key="3">
    <source>
        <dbReference type="Proteomes" id="UP000727407"/>
    </source>
</evidence>
<organism evidence="2 3">
    <name type="scientific">Clarias magur</name>
    <name type="common">Asian catfish</name>
    <name type="synonym">Macropteronotus magur</name>
    <dbReference type="NCBI Taxonomy" id="1594786"/>
    <lineage>
        <taxon>Eukaryota</taxon>
        <taxon>Metazoa</taxon>
        <taxon>Chordata</taxon>
        <taxon>Craniata</taxon>
        <taxon>Vertebrata</taxon>
        <taxon>Euteleostomi</taxon>
        <taxon>Actinopterygii</taxon>
        <taxon>Neopterygii</taxon>
        <taxon>Teleostei</taxon>
        <taxon>Ostariophysi</taxon>
        <taxon>Siluriformes</taxon>
        <taxon>Clariidae</taxon>
        <taxon>Clarias</taxon>
    </lineage>
</organism>
<keyword evidence="3" id="KW-1185">Reference proteome</keyword>
<dbReference type="Proteomes" id="UP000727407">
    <property type="component" value="Unassembled WGS sequence"/>
</dbReference>
<accession>A0A8J4XCU7</accession>
<feature type="non-terminal residue" evidence="2">
    <location>
        <position position="205"/>
    </location>
</feature>
<name>A0A8J4XCU7_CLAMG</name>
<proteinExistence type="predicted"/>
<sequence>MCSNPDAQKSFVVGSVSSSPPRSSENHSSVSSSEMLIRGNSFIIQESDHPLSASVLEESLDTPSDIGVMPGLLPDVCEGLMYGTVSAPGQNSKPTDFGVTFIQPSNQTFTLEEDVFQTVSHNGPGQSKASHLFVAVNHSECVTPVNLKKIHIEAARSTPSTSAEGKTFQIPTSEDLDISGNAQTSTPVQAMNSKTFCLSDSSLNK</sequence>
<protein>
    <submittedName>
        <fullName evidence="2">Microtubule-associated tumor suppressor 1 isoform X1</fullName>
    </submittedName>
</protein>